<evidence type="ECO:0000313" key="11">
    <source>
        <dbReference type="EMBL" id="VVC75325.1"/>
    </source>
</evidence>
<dbReference type="InterPro" id="IPR000184">
    <property type="entry name" value="Bac_surfAg_D15"/>
</dbReference>
<accession>A0A5E4PFD3</accession>
<organism evidence="11 12">
    <name type="scientific">Aquicella siphonis</name>
    <dbReference type="NCBI Taxonomy" id="254247"/>
    <lineage>
        <taxon>Bacteria</taxon>
        <taxon>Pseudomonadati</taxon>
        <taxon>Pseudomonadota</taxon>
        <taxon>Gammaproteobacteria</taxon>
        <taxon>Legionellales</taxon>
        <taxon>Coxiellaceae</taxon>
        <taxon>Aquicella</taxon>
    </lineage>
</organism>
<keyword evidence="4 8" id="KW-0732">Signal</keyword>
<evidence type="ECO:0000256" key="3">
    <source>
        <dbReference type="ARBA" id="ARBA00022692"/>
    </source>
</evidence>
<evidence type="ECO:0000256" key="8">
    <source>
        <dbReference type="HAMAP-Rule" id="MF_01430"/>
    </source>
</evidence>
<dbReference type="GO" id="GO:0043165">
    <property type="term" value="P:Gram-negative-bacterium-type cell outer membrane assembly"/>
    <property type="evidence" value="ECO:0007669"/>
    <property type="project" value="UniProtKB-UniRule"/>
</dbReference>
<feature type="domain" description="POTRA" evidence="10">
    <location>
        <begin position="25"/>
        <end position="92"/>
    </location>
</feature>
<dbReference type="OrthoDB" id="9803054at2"/>
<evidence type="ECO:0000256" key="7">
    <source>
        <dbReference type="ARBA" id="ARBA00023237"/>
    </source>
</evidence>
<dbReference type="InterPro" id="IPR034746">
    <property type="entry name" value="POTRA"/>
</dbReference>
<dbReference type="PANTHER" id="PTHR12815">
    <property type="entry name" value="SORTING AND ASSEMBLY MACHINERY SAMM50 PROTEIN FAMILY MEMBER"/>
    <property type="match status" value="1"/>
</dbReference>
<evidence type="ECO:0000256" key="1">
    <source>
        <dbReference type="ARBA" id="ARBA00004370"/>
    </source>
</evidence>
<protein>
    <recommendedName>
        <fullName evidence="8 9">Outer membrane protein assembly factor BamA</fullName>
    </recommendedName>
</protein>
<dbReference type="AlphaFoldDB" id="A0A5E4PFD3"/>
<feature type="domain" description="POTRA" evidence="10">
    <location>
        <begin position="93"/>
        <end position="173"/>
    </location>
</feature>
<dbReference type="HAMAP" id="MF_01430">
    <property type="entry name" value="OM_assembly_BamA"/>
    <property type="match status" value="1"/>
</dbReference>
<evidence type="ECO:0000256" key="6">
    <source>
        <dbReference type="ARBA" id="ARBA00023136"/>
    </source>
</evidence>
<dbReference type="InterPro" id="IPR010827">
    <property type="entry name" value="BamA/TamA_POTRA"/>
</dbReference>
<dbReference type="RefSeq" id="WP_148338526.1">
    <property type="nucleotide sequence ID" value="NZ_LR699119.1"/>
</dbReference>
<evidence type="ECO:0000256" key="9">
    <source>
        <dbReference type="NCBIfam" id="TIGR03303"/>
    </source>
</evidence>
<name>A0A5E4PFD3_9COXI</name>
<dbReference type="NCBIfam" id="TIGR03303">
    <property type="entry name" value="OM_YaeT"/>
    <property type="match status" value="1"/>
</dbReference>
<evidence type="ECO:0000313" key="12">
    <source>
        <dbReference type="Proteomes" id="UP000324194"/>
    </source>
</evidence>
<comment type="subcellular location">
    <subcellularLocation>
        <location evidence="8">Cell outer membrane</location>
    </subcellularLocation>
    <subcellularLocation>
        <location evidence="1">Membrane</location>
    </subcellularLocation>
</comment>
<dbReference type="GO" id="GO:1990063">
    <property type="term" value="C:Bam protein complex"/>
    <property type="evidence" value="ECO:0007669"/>
    <property type="project" value="TreeGrafter"/>
</dbReference>
<dbReference type="Pfam" id="PF07244">
    <property type="entry name" value="POTRA"/>
    <property type="match status" value="5"/>
</dbReference>
<dbReference type="Pfam" id="PF01103">
    <property type="entry name" value="Omp85"/>
    <property type="match status" value="1"/>
</dbReference>
<feature type="domain" description="POTRA" evidence="10">
    <location>
        <begin position="176"/>
        <end position="264"/>
    </location>
</feature>
<reference evidence="11 12" key="1">
    <citation type="submission" date="2019-08" db="EMBL/GenBank/DDBJ databases">
        <authorList>
            <person name="Guy L."/>
        </authorList>
    </citation>
    <scope>NUCLEOTIDE SEQUENCE [LARGE SCALE GENOMIC DNA]</scope>
    <source>
        <strain evidence="11 12">SGT-108</strain>
    </source>
</reference>
<dbReference type="InterPro" id="IPR039910">
    <property type="entry name" value="D15-like"/>
</dbReference>
<comment type="similarity">
    <text evidence="8">Belongs to the BamA family.</text>
</comment>
<dbReference type="EMBL" id="LR699119">
    <property type="protein sequence ID" value="VVC75325.1"/>
    <property type="molecule type" value="Genomic_DNA"/>
</dbReference>
<dbReference type="Gene3D" id="3.10.20.310">
    <property type="entry name" value="membrane protein fhac"/>
    <property type="match status" value="5"/>
</dbReference>
<evidence type="ECO:0000256" key="5">
    <source>
        <dbReference type="ARBA" id="ARBA00022737"/>
    </source>
</evidence>
<evidence type="ECO:0000256" key="2">
    <source>
        <dbReference type="ARBA" id="ARBA00022452"/>
    </source>
</evidence>
<dbReference type="PROSITE" id="PS51779">
    <property type="entry name" value="POTRA"/>
    <property type="match status" value="5"/>
</dbReference>
<keyword evidence="6 8" id="KW-0472">Membrane</keyword>
<feature type="domain" description="POTRA" evidence="10">
    <location>
        <begin position="267"/>
        <end position="345"/>
    </location>
</feature>
<dbReference type="Gene3D" id="2.40.160.50">
    <property type="entry name" value="membrane protein fhac: a member of the omp85/tpsb transporter family"/>
    <property type="match status" value="1"/>
</dbReference>
<keyword evidence="7 8" id="KW-0998">Cell outer membrane</keyword>
<keyword evidence="3 8" id="KW-0812">Transmembrane</keyword>
<dbReference type="InterPro" id="IPR023707">
    <property type="entry name" value="OM_assembly_BamA"/>
</dbReference>
<evidence type="ECO:0000256" key="4">
    <source>
        <dbReference type="ARBA" id="ARBA00022729"/>
    </source>
</evidence>
<dbReference type="KEGG" id="asip:AQUSIP_06140"/>
<comment type="function">
    <text evidence="8">Part of the outer membrane protein assembly complex, which is involved in assembly and insertion of beta-barrel proteins into the outer membrane.</text>
</comment>
<keyword evidence="12" id="KW-1185">Reference proteome</keyword>
<dbReference type="Proteomes" id="UP000324194">
    <property type="component" value="Chromosome 1"/>
</dbReference>
<dbReference type="PIRSF" id="PIRSF006076">
    <property type="entry name" value="OM_assembly_OMP85"/>
    <property type="match status" value="1"/>
</dbReference>
<keyword evidence="2 8" id="KW-1134">Transmembrane beta strand</keyword>
<dbReference type="GO" id="GO:0051205">
    <property type="term" value="P:protein insertion into membrane"/>
    <property type="evidence" value="ECO:0007669"/>
    <property type="project" value="UniProtKB-UniRule"/>
</dbReference>
<keyword evidence="5 8" id="KW-0677">Repeat</keyword>
<feature type="domain" description="POTRA" evidence="10">
    <location>
        <begin position="348"/>
        <end position="422"/>
    </location>
</feature>
<dbReference type="PANTHER" id="PTHR12815:SF23">
    <property type="entry name" value="OUTER MEMBRANE PROTEIN ASSEMBLY FACTOR BAMA"/>
    <property type="match status" value="1"/>
</dbReference>
<evidence type="ECO:0000259" key="10">
    <source>
        <dbReference type="PROSITE" id="PS51779"/>
    </source>
</evidence>
<comment type="subunit">
    <text evidence="8">Part of the Bam complex.</text>
</comment>
<sequence>MKKLAYLILISYLLIGGGAWAQQSFVVKQIQFQGLQRFSPATVESYMPIKRGQTLQSAKTAAILRSLYQTGFFDQVSLSREGSTLIVHVVERPTIGQLKISGNSVIPTDKLTTVLKSLDVAEGRVYNAAVLEKIKQSLLNQYYQLGRYNARVDMVVTPMPRNRVLVQINISEGLVAKVRRISIIGNHVFDESTLVKQMDLTTTGYLTFITQTDRYSEEKLESSVEKLRSYYMDRGYLKFEVKSAQAQVTPDRKSVYITIVVSEGQPYTVGSVDVAGDMIIPRDELMKRVLVKPGTTFSRQQVLDTQKLLNRAYGDKGYMFAVVSVRPAVNEAEHKVSLTFDIKAGKRAYVRQVTFSDNLRTNDVVLRREVQQLEASPASTIKLDESKQRLLLLPYIKEADMSVKPVPGADDQVDVNYKVKEENSAQASFKLGYSQVYRLILGAGLNQKNFLGTGNTLGLNLSRSKYEQFYGIDYTNPYYTEDGISRSFSLSLSRVDPGGAGVDAGYTSNEYNMGVLYGIPIGQERGAISRLLAGVSYQNLLVHLIPGKVSNQVNTFINNHTRHTQEADFKLGISRDSRDRAIFPTRGSSQSLFLDMYAPLSQGSVSFYTLNYAGRFYQPIWNQFIMLAKANLGYGNGLHGTSDFPFFKNYYAGGIDSVHGYQGYSLGPKDSNYHVFGANTLVNGSLNLIFPNYISDNLRTSVFVDAGNVFSTTNNKNFGGASTNAGPLRYSTGIEADWLTPFGPIAISLSQPLNLRKGDERETFQFSLGANF</sequence>
<proteinExistence type="inferred from homology"/>
<gene>
    <name evidence="8 11" type="primary">bamA</name>
    <name evidence="11" type="ORF">AQUSIP_06140</name>
</gene>